<evidence type="ECO:0000256" key="1">
    <source>
        <dbReference type="SAM" id="MobiDB-lite"/>
    </source>
</evidence>
<organism evidence="2">
    <name type="scientific">Rhizopus microsporus var. microsporus</name>
    <dbReference type="NCBI Taxonomy" id="86635"/>
    <lineage>
        <taxon>Eukaryota</taxon>
        <taxon>Fungi</taxon>
        <taxon>Fungi incertae sedis</taxon>
        <taxon>Mucoromycota</taxon>
        <taxon>Mucoromycotina</taxon>
        <taxon>Mucoromycetes</taxon>
        <taxon>Mucorales</taxon>
        <taxon>Mucorineae</taxon>
        <taxon>Rhizopodaceae</taxon>
        <taxon>Rhizopus</taxon>
    </lineage>
</organism>
<evidence type="ECO:0000313" key="2">
    <source>
        <dbReference type="EMBL" id="ORE10964.1"/>
    </source>
</evidence>
<accession>A0A1X0RG30</accession>
<dbReference type="Proteomes" id="UP000242414">
    <property type="component" value="Unassembled WGS sequence"/>
</dbReference>
<sequence>MEDVLTQIDNPNVILETITSQKTYLSIIRPEKTVEESSPKKQPKTELPDLDRSYKNYSDFTRETFIDRMIEKSEERGLVVKVAKDLNINYRAALRGWNSYKETEEIPYKKFKENNDPKSSFTIKHNEYLQGLLDNDPQLFSDDIMKSLTEQFEGFTISKSQLNNHLRNTMLTIIKKSLFENRIKAWQRQCSSKKYFLERN</sequence>
<dbReference type="VEuPathDB" id="FungiDB:BCV72DRAFT_220394"/>
<proteinExistence type="predicted"/>
<name>A0A1X0RG30_RHIZD</name>
<dbReference type="OrthoDB" id="2214365at2759"/>
<gene>
    <name evidence="2" type="ORF">BCV72DRAFT_220394</name>
</gene>
<protein>
    <submittedName>
        <fullName evidence="2">Uncharacterized protein</fullName>
    </submittedName>
</protein>
<feature type="region of interest" description="Disordered" evidence="1">
    <location>
        <begin position="32"/>
        <end position="52"/>
    </location>
</feature>
<reference evidence="2" key="1">
    <citation type="journal article" date="2016" name="Proc. Natl. Acad. Sci. U.S.A.">
        <title>Lipid metabolic changes in an early divergent fungus govern the establishment of a mutualistic symbiosis with endobacteria.</title>
        <authorList>
            <person name="Lastovetsky O.A."/>
            <person name="Gaspar M.L."/>
            <person name="Mondo S.J."/>
            <person name="LaButti K.M."/>
            <person name="Sandor L."/>
            <person name="Grigoriev I.V."/>
            <person name="Henry S.A."/>
            <person name="Pawlowska T.E."/>
        </authorList>
    </citation>
    <scope>NUCLEOTIDE SEQUENCE [LARGE SCALE GENOMIC DNA]</scope>
    <source>
        <strain evidence="2">ATCC 52814</strain>
    </source>
</reference>
<dbReference type="EMBL" id="KV921860">
    <property type="protein sequence ID" value="ORE10964.1"/>
    <property type="molecule type" value="Genomic_DNA"/>
</dbReference>
<dbReference type="AlphaFoldDB" id="A0A1X0RG30"/>